<keyword evidence="1" id="KW-0472">Membrane</keyword>
<accession>A0AA46A7H7</accession>
<sequence length="114" mass="11941">MDDVSIIGLDLAKNVFQAHGAGSDGSVVFRRKLSCALPPVVTEETNVARLTGGITFVGYLVAFALPLLGGLLSDAVDGVGAVFIPTAVLALALASFGHRGDRYQDRIFHGRDDV</sequence>
<feature type="transmembrane region" description="Helical" evidence="1">
    <location>
        <begin position="78"/>
        <end position="96"/>
    </location>
</feature>
<dbReference type="RefSeq" id="WP_076528408.1">
    <property type="nucleotide sequence ID" value="NZ_CP067140.1"/>
</dbReference>
<feature type="transmembrane region" description="Helical" evidence="1">
    <location>
        <begin position="53"/>
        <end position="72"/>
    </location>
</feature>
<reference evidence="2 3" key="1">
    <citation type="submission" date="2017-01" db="EMBL/GenBank/DDBJ databases">
        <authorList>
            <person name="Varghese N."/>
            <person name="Submissions S."/>
        </authorList>
    </citation>
    <scope>NUCLEOTIDE SEQUENCE [LARGE SCALE GENOMIC DNA]</scope>
    <source>
        <strain evidence="2 3">DSM 18447</strain>
    </source>
</reference>
<keyword evidence="1" id="KW-0812">Transmembrane</keyword>
<name>A0AA46A7H7_9RHOB</name>
<dbReference type="EMBL" id="FTOU01000022">
    <property type="protein sequence ID" value="SIT12950.1"/>
    <property type="molecule type" value="Genomic_DNA"/>
</dbReference>
<evidence type="ECO:0000313" key="2">
    <source>
        <dbReference type="EMBL" id="SIT12950.1"/>
    </source>
</evidence>
<evidence type="ECO:0000313" key="3">
    <source>
        <dbReference type="Proteomes" id="UP000186216"/>
    </source>
</evidence>
<keyword evidence="1" id="KW-1133">Transmembrane helix</keyword>
<protein>
    <submittedName>
        <fullName evidence="2">Uncharacterized protein</fullName>
    </submittedName>
</protein>
<evidence type="ECO:0000256" key="1">
    <source>
        <dbReference type="SAM" id="Phobius"/>
    </source>
</evidence>
<dbReference type="AlphaFoldDB" id="A0AA46A7H7"/>
<gene>
    <name evidence="2" type="ORF">SAMN05421772_12230</name>
</gene>
<organism evidence="2 3">
    <name type="scientific">Paracoccus saliphilus</name>
    <dbReference type="NCBI Taxonomy" id="405559"/>
    <lineage>
        <taxon>Bacteria</taxon>
        <taxon>Pseudomonadati</taxon>
        <taxon>Pseudomonadota</taxon>
        <taxon>Alphaproteobacteria</taxon>
        <taxon>Rhodobacterales</taxon>
        <taxon>Paracoccaceae</taxon>
        <taxon>Paracoccus</taxon>
    </lineage>
</organism>
<proteinExistence type="predicted"/>
<comment type="caution">
    <text evidence="2">The sequence shown here is derived from an EMBL/GenBank/DDBJ whole genome shotgun (WGS) entry which is preliminary data.</text>
</comment>
<dbReference type="Proteomes" id="UP000186216">
    <property type="component" value="Unassembled WGS sequence"/>
</dbReference>